<evidence type="ECO:0000256" key="1">
    <source>
        <dbReference type="ARBA" id="ARBA00006914"/>
    </source>
</evidence>
<dbReference type="InterPro" id="IPR003593">
    <property type="entry name" value="AAA+_ATPase"/>
</dbReference>
<feature type="domain" description="AAA+ ATPase" evidence="5">
    <location>
        <begin position="658"/>
        <end position="778"/>
    </location>
</feature>
<sequence>MKGVKKILQTSHLVRSLPFFEDIEKILTVEAISQYERDADFHFLMNVLHKVTICLHLYDFTLSEALTKPTRKQNQDLNKIVELMSSLQSIKHFLIDTHHEKVKKQKNVVILLEIQKRLNLNFKQMLFLEYIYLGFMYEENFRTFMKLAKPTNKNWTGKTKRKQKGQLLWKFFMKETTKRTKKYVYSKVNLPIKSNDHNNFLQTPLLLASFVGMNINEMENFLNRLAEKTETKIVNYSFNNMICDMEEEIMIAISGSKLSNEQLMNINRTVVYDILNEVDPDTTEKTKKDDKEHLTELKIFDTDLDLYDFISSEIKEEKNEIIKPNGKELEIEKINEKEKDEEKEKEKEQETEKEDQDNKDKDKDNEIKPYENDFEYLKDYFLWIESVVKNTRNKIVQKQMNRFSHQSDHDKYVRISENEERMRGEKIKKRLKLTKQLAKQIEEQLKLKKNTNGNHRKGWIPRIERLKNKMNLSKFEINLIIFLVGAQIYDNLLHYNVYVFEDNLKMNGIALDKKIKIWKERDNKIKRGLVKRAVSVSSILDCFCSNFKEKIETRKYFYKSAPLIRDGIIKFWGVNSNSDLQNCYVSIETRILDFVVGLDFQNEEVLQGSHIYHSTENIDRVILPEKQKSLIINSTMNFENFKKVRKKLNYDEIIGQNSGVVLLFYGPSGTGKTMMANALAAKLKKKIMLVDYTKLGIFSAEETLNFIFKEAKIQQTILFFDECESLFKRKNSDHLLNLLLTEIERFDQICIFATNRPFDLDEAMHRRVNLSIKFERPDCFIREKIWKTHLPESLKLDKDVDLKYLANRYELTGGLIKNAVLTALSLLVGNNTEISDLVMKQKYLEKGAQLQLKGRLKMTQFSRRVVPKSGFDQLFLEKKTINDLKEIVDSEKARKILINWGFDQKLGYGNGVSILLLGDSGTGKTSVSKAIGFECGKNIKLVNVAELLSKYIGETTKNIESLFEEAEKKEYILVFEEAEGLFGKRNAKNNGSSGNRYQNIDLGLLLYHIEHYSSIVILISSYPEKIDNAFFRRFKYQIELKKPTFEIRKQMWMEWIPKKFPKKGVFDWDYLAAEYPISGGEIRNAINHSLEKVALKKVDQFLTMKDLISSVKREMLKLKDKYLVYYKHF</sequence>
<keyword evidence="2" id="KW-0547">Nucleotide-binding</keyword>
<proteinExistence type="inferred from homology"/>
<evidence type="ECO:0000256" key="4">
    <source>
        <dbReference type="SAM" id="MobiDB-lite"/>
    </source>
</evidence>
<dbReference type="GO" id="GO:0016887">
    <property type="term" value="F:ATP hydrolysis activity"/>
    <property type="evidence" value="ECO:0007669"/>
    <property type="project" value="InterPro"/>
</dbReference>
<dbReference type="InterPro" id="IPR050221">
    <property type="entry name" value="26S_Proteasome_ATPase"/>
</dbReference>
<organism evidence="6 7">
    <name type="scientific">Anaeramoeba flamelloides</name>
    <dbReference type="NCBI Taxonomy" id="1746091"/>
    <lineage>
        <taxon>Eukaryota</taxon>
        <taxon>Metamonada</taxon>
        <taxon>Anaeramoebidae</taxon>
        <taxon>Anaeramoeba</taxon>
    </lineage>
</organism>
<gene>
    <name evidence="6" type="ORF">M0812_09508</name>
</gene>
<dbReference type="SMART" id="SM00382">
    <property type="entry name" value="AAA"/>
    <property type="match status" value="2"/>
</dbReference>
<protein>
    <submittedName>
        <fullName evidence="6">Atpase</fullName>
    </submittedName>
</protein>
<name>A0AAV7ZUU2_9EUKA</name>
<comment type="caution">
    <text evidence="6">The sequence shown here is derived from an EMBL/GenBank/DDBJ whole genome shotgun (WGS) entry which is preliminary data.</text>
</comment>
<feature type="domain" description="AAA+ ATPase" evidence="5">
    <location>
        <begin position="910"/>
        <end position="1044"/>
    </location>
</feature>
<dbReference type="PANTHER" id="PTHR23073">
    <property type="entry name" value="26S PROTEASOME REGULATORY SUBUNIT"/>
    <property type="match status" value="1"/>
</dbReference>
<dbReference type="InterPro" id="IPR054472">
    <property type="entry name" value="WHD"/>
</dbReference>
<dbReference type="InterPro" id="IPR003959">
    <property type="entry name" value="ATPase_AAA_core"/>
</dbReference>
<keyword evidence="3" id="KW-0067">ATP-binding</keyword>
<evidence type="ECO:0000313" key="7">
    <source>
        <dbReference type="Proteomes" id="UP001146793"/>
    </source>
</evidence>
<evidence type="ECO:0000256" key="3">
    <source>
        <dbReference type="ARBA" id="ARBA00022840"/>
    </source>
</evidence>
<dbReference type="InterPro" id="IPR027417">
    <property type="entry name" value="P-loop_NTPase"/>
</dbReference>
<dbReference type="CDD" id="cd19481">
    <property type="entry name" value="RecA-like_protease"/>
    <property type="match status" value="2"/>
</dbReference>
<reference evidence="6" key="1">
    <citation type="submission" date="2022-08" db="EMBL/GenBank/DDBJ databases">
        <title>Novel sulphate-reducing endosymbionts in the free-living metamonad Anaeramoeba.</title>
        <authorList>
            <person name="Jerlstrom-Hultqvist J."/>
            <person name="Cepicka I."/>
            <person name="Gallot-Lavallee L."/>
            <person name="Salas-Leiva D."/>
            <person name="Curtis B.A."/>
            <person name="Zahonova K."/>
            <person name="Pipaliya S."/>
            <person name="Dacks J."/>
            <person name="Roger A.J."/>
        </authorList>
    </citation>
    <scope>NUCLEOTIDE SEQUENCE</scope>
    <source>
        <strain evidence="6">Busselton2</strain>
    </source>
</reference>
<dbReference type="InterPro" id="IPR025662">
    <property type="entry name" value="Sigma_54_int_dom_ATP-bd_1"/>
</dbReference>
<dbReference type="PROSITE" id="PS00675">
    <property type="entry name" value="SIGMA54_INTERACT_1"/>
    <property type="match status" value="1"/>
</dbReference>
<dbReference type="GO" id="GO:0005524">
    <property type="term" value="F:ATP binding"/>
    <property type="evidence" value="ECO:0007669"/>
    <property type="project" value="UniProtKB-KW"/>
</dbReference>
<evidence type="ECO:0000256" key="2">
    <source>
        <dbReference type="ARBA" id="ARBA00022741"/>
    </source>
</evidence>
<comment type="similarity">
    <text evidence="1">Belongs to the AAA ATPase family.</text>
</comment>
<dbReference type="Pfam" id="PF22977">
    <property type="entry name" value="WHD"/>
    <property type="match status" value="1"/>
</dbReference>
<evidence type="ECO:0000259" key="5">
    <source>
        <dbReference type="SMART" id="SM00382"/>
    </source>
</evidence>
<feature type="region of interest" description="Disordered" evidence="4">
    <location>
        <begin position="333"/>
        <end position="366"/>
    </location>
</feature>
<dbReference type="SUPFAM" id="SSF52540">
    <property type="entry name" value="P-loop containing nucleoside triphosphate hydrolases"/>
    <property type="match status" value="2"/>
</dbReference>
<dbReference type="AlphaFoldDB" id="A0AAV7ZUU2"/>
<dbReference type="Pfam" id="PF00004">
    <property type="entry name" value="AAA"/>
    <property type="match status" value="2"/>
</dbReference>
<dbReference type="Proteomes" id="UP001146793">
    <property type="component" value="Unassembled WGS sequence"/>
</dbReference>
<evidence type="ECO:0000313" key="6">
    <source>
        <dbReference type="EMBL" id="KAJ3443664.1"/>
    </source>
</evidence>
<accession>A0AAV7ZUU2</accession>
<dbReference type="Gene3D" id="3.40.50.300">
    <property type="entry name" value="P-loop containing nucleotide triphosphate hydrolases"/>
    <property type="match status" value="2"/>
</dbReference>
<dbReference type="EMBL" id="JANTQA010000023">
    <property type="protein sequence ID" value="KAJ3443664.1"/>
    <property type="molecule type" value="Genomic_DNA"/>
</dbReference>